<feature type="region of interest" description="Disordered" evidence="5">
    <location>
        <begin position="260"/>
        <end position="294"/>
    </location>
</feature>
<dbReference type="InterPro" id="IPR001623">
    <property type="entry name" value="DnaJ_domain"/>
</dbReference>
<dbReference type="InterPro" id="IPR022755">
    <property type="entry name" value="Znf_C2H2_jaz"/>
</dbReference>
<reference evidence="8 9" key="1">
    <citation type="submission" date="2019-01" db="EMBL/GenBank/DDBJ databases">
        <title>Draft genome sequence of Psathyrella aberdarensis IHI B618.</title>
        <authorList>
            <person name="Buettner E."/>
            <person name="Kellner H."/>
        </authorList>
    </citation>
    <scope>NUCLEOTIDE SEQUENCE [LARGE SCALE GENOMIC DNA]</scope>
    <source>
        <strain evidence="8 9">IHI B618</strain>
    </source>
</reference>
<dbReference type="Pfam" id="PF00096">
    <property type="entry name" value="zf-C2H2"/>
    <property type="match status" value="1"/>
</dbReference>
<dbReference type="InterPro" id="IPR051964">
    <property type="entry name" value="Chaperone_stress_response"/>
</dbReference>
<organism evidence="8 9">
    <name type="scientific">Candolleomyces aberdarensis</name>
    <dbReference type="NCBI Taxonomy" id="2316362"/>
    <lineage>
        <taxon>Eukaryota</taxon>
        <taxon>Fungi</taxon>
        <taxon>Dikarya</taxon>
        <taxon>Basidiomycota</taxon>
        <taxon>Agaricomycotina</taxon>
        <taxon>Agaricomycetes</taxon>
        <taxon>Agaricomycetidae</taxon>
        <taxon>Agaricales</taxon>
        <taxon>Agaricineae</taxon>
        <taxon>Psathyrellaceae</taxon>
        <taxon>Candolleomyces</taxon>
    </lineage>
</organism>
<dbReference type="GO" id="GO:0003676">
    <property type="term" value="F:nucleic acid binding"/>
    <property type="evidence" value="ECO:0007669"/>
    <property type="project" value="InterPro"/>
</dbReference>
<comment type="caution">
    <text evidence="8">The sequence shown here is derived from an EMBL/GenBank/DDBJ whole genome shotgun (WGS) entry which is preliminary data.</text>
</comment>
<dbReference type="Gene3D" id="3.30.160.60">
    <property type="entry name" value="Classic Zinc Finger"/>
    <property type="match status" value="2"/>
</dbReference>
<dbReference type="PANTHER" id="PTHR44029">
    <property type="entry name" value="DNAJ HOMOLOG SUBFAMILY C MEMBER 21"/>
    <property type="match status" value="1"/>
</dbReference>
<dbReference type="Pfam" id="PF00226">
    <property type="entry name" value="DnaJ"/>
    <property type="match status" value="1"/>
</dbReference>
<dbReference type="SUPFAM" id="SSF46565">
    <property type="entry name" value="Chaperone J-domain"/>
    <property type="match status" value="1"/>
</dbReference>
<dbReference type="SUPFAM" id="SSF57667">
    <property type="entry name" value="beta-beta-alpha zinc fingers"/>
    <property type="match status" value="2"/>
</dbReference>
<dbReference type="InterPro" id="IPR036869">
    <property type="entry name" value="J_dom_sf"/>
</dbReference>
<sequence length="652" mass="73686">MGARESTSRGGQDAEQGGEAVVDYYKILEVAEDATQDEIKRAFRRLALIHHPDKNHGNVEEATEKFSVIQQAYEVLSDEQERAWYDSHKTSLVPEADGEAVFEDIRSGKPPPRTRDRGLTPRHLARFFDATIWKGYDDSNDSFFTIYRNLFERLASEENMIDSNIEYPSFGYSTWPWSSEMKKRTDADGAAREFYSVWTNFGTEKDFSWVEQWKLSEAPDRRVRRLMEKDNKKLRDDARRDYNDTVRYLAKFLRKRDPRFQKHQREQDEIAKQNEAQSKAKQAESKARSSAAADNYVEQDWQKIDSSKQNHHADLEWGIAEGGDNDEEWECVACGKSFRSEAAWDSHERSKKHLKAIEKLRREMEEDDEDFDLQDEAEGEDEEEEGDDGSGTSPPAEVDDEDEDDDEVIEDENPWDCIACGKSFQSQVAWDSHERTKKHRKAVEQLQREMEREDAELAQQEEPSAPSKATNGDSQDQAPGPPASPSPSPTPEGSGETGKRKGAKSKSRKQQQTATMTEIDDNQEGGMPLSKTARKALRRAKIEDLNSQVNNTPSPSAASPAPQPPAEDGGVEDDDATGTPEPGSAAGKRTRRKDKTSKAATAETPQQLECNVCQATFTTKTKLFAHVRDKGHASVVPVEKPSQGQKKSKKKR</sequence>
<feature type="compositionally biased region" description="Polar residues" evidence="5">
    <location>
        <begin position="467"/>
        <end position="477"/>
    </location>
</feature>
<dbReference type="PANTHER" id="PTHR44029:SF1">
    <property type="entry name" value="DNAJ HOMOLOG SUBFAMILY C MEMBER 21"/>
    <property type="match status" value="1"/>
</dbReference>
<dbReference type="GO" id="GO:0005737">
    <property type="term" value="C:cytoplasm"/>
    <property type="evidence" value="ECO:0007669"/>
    <property type="project" value="TreeGrafter"/>
</dbReference>
<keyword evidence="2 4" id="KW-0863">Zinc-finger</keyword>
<dbReference type="InterPro" id="IPR036236">
    <property type="entry name" value="Znf_C2H2_sf"/>
</dbReference>
<keyword evidence="1" id="KW-0479">Metal-binding</keyword>
<feature type="domain" description="C2H2-type" evidence="7">
    <location>
        <begin position="415"/>
        <end position="444"/>
    </location>
</feature>
<dbReference type="OrthoDB" id="5894at2759"/>
<dbReference type="PROSITE" id="PS00028">
    <property type="entry name" value="ZINC_FINGER_C2H2_1"/>
    <property type="match status" value="3"/>
</dbReference>
<feature type="compositionally biased region" description="Basic residues" evidence="5">
    <location>
        <begin position="500"/>
        <end position="509"/>
    </location>
</feature>
<dbReference type="PROSITE" id="PS50157">
    <property type="entry name" value="ZINC_FINGER_C2H2_2"/>
    <property type="match status" value="3"/>
</dbReference>
<dbReference type="SMART" id="SM00355">
    <property type="entry name" value="ZnF_C2H2"/>
    <property type="match status" value="3"/>
</dbReference>
<dbReference type="Pfam" id="PF21884">
    <property type="entry name" value="ZUO1-like_ZHD"/>
    <property type="match status" value="1"/>
</dbReference>
<feature type="compositionally biased region" description="Pro residues" evidence="5">
    <location>
        <begin position="479"/>
        <end position="490"/>
    </location>
</feature>
<dbReference type="PRINTS" id="PR00625">
    <property type="entry name" value="JDOMAIN"/>
</dbReference>
<evidence type="ECO:0000259" key="6">
    <source>
        <dbReference type="PROSITE" id="PS50076"/>
    </source>
</evidence>
<dbReference type="InterPro" id="IPR013087">
    <property type="entry name" value="Znf_C2H2_type"/>
</dbReference>
<gene>
    <name evidence="8" type="ORF">EST38_g9931</name>
</gene>
<accession>A0A4Q2D8P6</accession>
<dbReference type="CDD" id="cd06257">
    <property type="entry name" value="DnaJ"/>
    <property type="match status" value="1"/>
</dbReference>
<dbReference type="Gene3D" id="1.10.287.110">
    <property type="entry name" value="DnaJ domain"/>
    <property type="match status" value="1"/>
</dbReference>
<proteinExistence type="predicted"/>
<keyword evidence="9" id="KW-1185">Reference proteome</keyword>
<keyword evidence="3" id="KW-0862">Zinc</keyword>
<feature type="compositionally biased region" description="Basic and acidic residues" evidence="5">
    <location>
        <begin position="442"/>
        <end position="451"/>
    </location>
</feature>
<protein>
    <recommendedName>
        <fullName evidence="10">DnaJ-domain-containing protein</fullName>
    </recommendedName>
</protein>
<feature type="region of interest" description="Disordered" evidence="5">
    <location>
        <begin position="631"/>
        <end position="652"/>
    </location>
</feature>
<dbReference type="SMART" id="SM00271">
    <property type="entry name" value="DnaJ"/>
    <property type="match status" value="1"/>
</dbReference>
<dbReference type="InterPro" id="IPR003604">
    <property type="entry name" value="Matrin/U1-like-C_Znf_C2H2"/>
</dbReference>
<dbReference type="InterPro" id="IPR018253">
    <property type="entry name" value="DnaJ_domain_CS"/>
</dbReference>
<dbReference type="InterPro" id="IPR054076">
    <property type="entry name" value="ZUO1-like_ZHD"/>
</dbReference>
<feature type="domain" description="C2H2-type" evidence="7">
    <location>
        <begin position="329"/>
        <end position="353"/>
    </location>
</feature>
<dbReference type="GO" id="GO:0008270">
    <property type="term" value="F:zinc ion binding"/>
    <property type="evidence" value="ECO:0007669"/>
    <property type="project" value="UniProtKB-KW"/>
</dbReference>
<evidence type="ECO:0000256" key="1">
    <source>
        <dbReference type="ARBA" id="ARBA00022723"/>
    </source>
</evidence>
<feature type="compositionally biased region" description="Acidic residues" evidence="5">
    <location>
        <begin position="365"/>
        <end position="388"/>
    </location>
</feature>
<feature type="domain" description="C2H2-type" evidence="7">
    <location>
        <begin position="608"/>
        <end position="637"/>
    </location>
</feature>
<evidence type="ECO:0000256" key="2">
    <source>
        <dbReference type="ARBA" id="ARBA00022771"/>
    </source>
</evidence>
<evidence type="ECO:0000313" key="8">
    <source>
        <dbReference type="EMBL" id="RXW15923.1"/>
    </source>
</evidence>
<dbReference type="Pfam" id="PF12171">
    <property type="entry name" value="zf-C2H2_jaz"/>
    <property type="match status" value="2"/>
</dbReference>
<evidence type="ECO:0000256" key="5">
    <source>
        <dbReference type="SAM" id="MobiDB-lite"/>
    </source>
</evidence>
<evidence type="ECO:0000259" key="7">
    <source>
        <dbReference type="PROSITE" id="PS50157"/>
    </source>
</evidence>
<evidence type="ECO:0008006" key="10">
    <source>
        <dbReference type="Google" id="ProtNLM"/>
    </source>
</evidence>
<dbReference type="PROSITE" id="PS00636">
    <property type="entry name" value="DNAJ_1"/>
    <property type="match status" value="1"/>
</dbReference>
<feature type="compositionally biased region" description="Acidic residues" evidence="5">
    <location>
        <begin position="397"/>
        <end position="414"/>
    </location>
</feature>
<dbReference type="AlphaFoldDB" id="A0A4Q2D8P6"/>
<dbReference type="PROSITE" id="PS50076">
    <property type="entry name" value="DNAJ_2"/>
    <property type="match status" value="1"/>
</dbReference>
<dbReference type="Proteomes" id="UP000290288">
    <property type="component" value="Unassembled WGS sequence"/>
</dbReference>
<feature type="compositionally biased region" description="Basic and acidic residues" evidence="5">
    <location>
        <begin position="260"/>
        <end position="272"/>
    </location>
</feature>
<feature type="domain" description="J" evidence="6">
    <location>
        <begin position="23"/>
        <end position="89"/>
    </location>
</feature>
<name>A0A4Q2D8P6_9AGAR</name>
<evidence type="ECO:0000313" key="9">
    <source>
        <dbReference type="Proteomes" id="UP000290288"/>
    </source>
</evidence>
<evidence type="ECO:0000256" key="3">
    <source>
        <dbReference type="ARBA" id="ARBA00022833"/>
    </source>
</evidence>
<dbReference type="EMBL" id="SDEE01000493">
    <property type="protein sequence ID" value="RXW15923.1"/>
    <property type="molecule type" value="Genomic_DNA"/>
</dbReference>
<dbReference type="SMART" id="SM00451">
    <property type="entry name" value="ZnF_U1"/>
    <property type="match status" value="2"/>
</dbReference>
<evidence type="ECO:0000256" key="4">
    <source>
        <dbReference type="PROSITE-ProRule" id="PRU00042"/>
    </source>
</evidence>
<dbReference type="STRING" id="2316362.A0A4Q2D8P6"/>
<feature type="region of interest" description="Disordered" evidence="5">
    <location>
        <begin position="360"/>
        <end position="607"/>
    </location>
</feature>